<reference evidence="6" key="1">
    <citation type="submission" date="2016-10" db="EMBL/GenBank/DDBJ databases">
        <authorList>
            <person name="de Groot N.N."/>
        </authorList>
    </citation>
    <scope>NUCLEOTIDE SEQUENCE</scope>
</reference>
<comment type="similarity">
    <text evidence="1">Belongs to the acetyltransferase family. RimI subfamily.</text>
</comment>
<dbReference type="InterPro" id="IPR006464">
    <property type="entry name" value="AcTrfase_RimI/Ard1"/>
</dbReference>
<proteinExistence type="inferred from homology"/>
<evidence type="ECO:0000256" key="4">
    <source>
        <dbReference type="ARBA" id="ARBA00023315"/>
    </source>
</evidence>
<dbReference type="SUPFAM" id="SSF55729">
    <property type="entry name" value="Acyl-CoA N-acyltransferases (Nat)"/>
    <property type="match status" value="1"/>
</dbReference>
<organism evidence="6">
    <name type="scientific">hydrothermal vent metagenome</name>
    <dbReference type="NCBI Taxonomy" id="652676"/>
    <lineage>
        <taxon>unclassified sequences</taxon>
        <taxon>metagenomes</taxon>
        <taxon>ecological metagenomes</taxon>
    </lineage>
</organism>
<protein>
    <submittedName>
        <fullName evidence="6">Ribosomal-protein-S18p-alanine acetyltransferase</fullName>
        <ecNumber evidence="6">2.3.1.-</ecNumber>
    </submittedName>
</protein>
<evidence type="ECO:0000313" key="6">
    <source>
        <dbReference type="EMBL" id="SFV77615.1"/>
    </source>
</evidence>
<dbReference type="PROSITE" id="PS51186">
    <property type="entry name" value="GNAT"/>
    <property type="match status" value="1"/>
</dbReference>
<dbReference type="AlphaFoldDB" id="A0A1W1DAG5"/>
<dbReference type="GO" id="GO:0008080">
    <property type="term" value="F:N-acetyltransferase activity"/>
    <property type="evidence" value="ECO:0007669"/>
    <property type="project" value="InterPro"/>
</dbReference>
<dbReference type="PANTHER" id="PTHR43420">
    <property type="entry name" value="ACETYLTRANSFERASE"/>
    <property type="match status" value="1"/>
</dbReference>
<keyword evidence="2" id="KW-0963">Cytoplasm</keyword>
<sequence length="153" mass="17605">MKQIIKPINTSFREASKQDLTQILAIENRAYEHPWNEQKFIDSFDNNNSKIQLILLNETIVGYLLSLQSIEFIDILNICIDPDFQRQGLAKQLLNHLVSSQQGGAINAILLEVRKSNAVAINFYLNYGFKLIDTRKKYYSNGEDAKILNLQIM</sequence>
<dbReference type="InterPro" id="IPR000182">
    <property type="entry name" value="GNAT_dom"/>
</dbReference>
<evidence type="ECO:0000256" key="1">
    <source>
        <dbReference type="ARBA" id="ARBA00005395"/>
    </source>
</evidence>
<evidence type="ECO:0000259" key="5">
    <source>
        <dbReference type="PROSITE" id="PS51186"/>
    </source>
</evidence>
<name>A0A1W1DAG5_9ZZZZ</name>
<dbReference type="InterPro" id="IPR016181">
    <property type="entry name" value="Acyl_CoA_acyltransferase"/>
</dbReference>
<dbReference type="Pfam" id="PF00583">
    <property type="entry name" value="Acetyltransf_1"/>
    <property type="match status" value="1"/>
</dbReference>
<dbReference type="NCBIfam" id="TIGR01575">
    <property type="entry name" value="rimI"/>
    <property type="match status" value="1"/>
</dbReference>
<accession>A0A1W1DAG5</accession>
<gene>
    <name evidence="6" type="ORF">MNB_SUP05-4-1063</name>
</gene>
<dbReference type="EMBL" id="FPHR01000030">
    <property type="protein sequence ID" value="SFV77615.1"/>
    <property type="molecule type" value="Genomic_DNA"/>
</dbReference>
<dbReference type="EC" id="2.3.1.-" evidence="6"/>
<evidence type="ECO:0000256" key="3">
    <source>
        <dbReference type="ARBA" id="ARBA00022679"/>
    </source>
</evidence>
<evidence type="ECO:0000256" key="2">
    <source>
        <dbReference type="ARBA" id="ARBA00022490"/>
    </source>
</evidence>
<dbReference type="Gene3D" id="3.40.630.30">
    <property type="match status" value="1"/>
</dbReference>
<dbReference type="InterPro" id="IPR050680">
    <property type="entry name" value="YpeA/RimI_acetyltransf"/>
</dbReference>
<dbReference type="CDD" id="cd04301">
    <property type="entry name" value="NAT_SF"/>
    <property type="match status" value="1"/>
</dbReference>
<dbReference type="PANTHER" id="PTHR43420:SF12">
    <property type="entry name" value="N-ACETYLTRANSFERASE DOMAIN-CONTAINING PROTEIN"/>
    <property type="match status" value="1"/>
</dbReference>
<keyword evidence="4 6" id="KW-0012">Acyltransferase</keyword>
<feature type="domain" description="N-acetyltransferase" evidence="5">
    <location>
        <begin position="10"/>
        <end position="151"/>
    </location>
</feature>
<keyword evidence="3 6" id="KW-0808">Transferase</keyword>